<gene>
    <name evidence="1" type="ORF">GJ668_16290</name>
</gene>
<accession>A0A6N8EGF1</accession>
<dbReference type="EMBL" id="WNKT01000046">
    <property type="protein sequence ID" value="MTW22630.1"/>
    <property type="molecule type" value="Genomic_DNA"/>
</dbReference>
<dbReference type="Proteomes" id="UP000434044">
    <property type="component" value="Unassembled WGS sequence"/>
</dbReference>
<evidence type="ECO:0000313" key="1">
    <source>
        <dbReference type="EMBL" id="MTW22630.1"/>
    </source>
</evidence>
<evidence type="ECO:0000313" key="2">
    <source>
        <dbReference type="Proteomes" id="UP000434044"/>
    </source>
</evidence>
<name>A0A6N8EGF1_9GAMM</name>
<dbReference type="AlphaFoldDB" id="A0A6N8EGF1"/>
<protein>
    <submittedName>
        <fullName evidence="1">Uncharacterized protein</fullName>
    </submittedName>
</protein>
<organism evidence="1 2">
    <name type="scientific">Allochromatium palmeri</name>
    <dbReference type="NCBI Taxonomy" id="231048"/>
    <lineage>
        <taxon>Bacteria</taxon>
        <taxon>Pseudomonadati</taxon>
        <taxon>Pseudomonadota</taxon>
        <taxon>Gammaproteobacteria</taxon>
        <taxon>Chromatiales</taxon>
        <taxon>Chromatiaceae</taxon>
        <taxon>Allochromatium</taxon>
    </lineage>
</organism>
<proteinExistence type="predicted"/>
<comment type="caution">
    <text evidence="1">The sequence shown here is derived from an EMBL/GenBank/DDBJ whole genome shotgun (WGS) entry which is preliminary data.</text>
</comment>
<keyword evidence="2" id="KW-1185">Reference proteome</keyword>
<sequence length="106" mass="11935">MKSFPLAPLPSTQFHVTAHYQLPGYKEAKHNVTLIASKPDRAAVEAVLQGHLPAFYIRYNPIYWSSDLFSGCPWPEVIESNQHSMLLGFGDEDSSRLLELSIHQVP</sequence>
<reference evidence="1 2" key="1">
    <citation type="submission" date="2019-11" db="EMBL/GenBank/DDBJ databases">
        <title>Whole-genome sequence of the anaerobic purple sulfur bacterium Allochromatium palmeri DSM 15591.</title>
        <authorList>
            <person name="Kyndt J.A."/>
            <person name="Meyer T.E."/>
        </authorList>
    </citation>
    <scope>NUCLEOTIDE SEQUENCE [LARGE SCALE GENOMIC DNA]</scope>
    <source>
        <strain evidence="1 2">DSM 15591</strain>
    </source>
</reference>
<dbReference type="RefSeq" id="WP_155451191.1">
    <property type="nucleotide sequence ID" value="NZ_WNKT01000046.1"/>
</dbReference>